<dbReference type="PANTHER" id="PTHR13510:SF44">
    <property type="entry name" value="RABENOSYN-5"/>
    <property type="match status" value="1"/>
</dbReference>
<dbReference type="PANTHER" id="PTHR13510">
    <property type="entry name" value="FYVE-FINGER-CONTAINING RAB5 EFFECTOR PROTEIN RABENOSYN-5-RELATED"/>
    <property type="match status" value="1"/>
</dbReference>
<dbReference type="InterPro" id="IPR052727">
    <property type="entry name" value="Rab4/Rab5_effector"/>
</dbReference>
<keyword evidence="3" id="KW-1185">Reference proteome</keyword>
<accession>A0A418AYI0</accession>
<organism evidence="2 3">
    <name type="scientific">Aphanomyces invadans</name>
    <dbReference type="NCBI Taxonomy" id="157072"/>
    <lineage>
        <taxon>Eukaryota</taxon>
        <taxon>Sar</taxon>
        <taxon>Stramenopiles</taxon>
        <taxon>Oomycota</taxon>
        <taxon>Saprolegniomycetes</taxon>
        <taxon>Saprolegniales</taxon>
        <taxon>Verrucalvaceae</taxon>
        <taxon>Aphanomyces</taxon>
    </lineage>
</organism>
<evidence type="ECO:0000313" key="3">
    <source>
        <dbReference type="Proteomes" id="UP000285060"/>
    </source>
</evidence>
<comment type="caution">
    <text evidence="2">The sequence shown here is derived from an EMBL/GenBank/DDBJ whole genome shotgun (WGS) entry which is preliminary data.</text>
</comment>
<reference evidence="2 3" key="1">
    <citation type="submission" date="2018-08" db="EMBL/GenBank/DDBJ databases">
        <title>Aphanomyces genome sequencing and annotation.</title>
        <authorList>
            <person name="Minardi D."/>
            <person name="Oidtmann B."/>
            <person name="Van Der Giezen M."/>
            <person name="Studholme D.J."/>
        </authorList>
    </citation>
    <scope>NUCLEOTIDE SEQUENCE [LARGE SCALE GENOMIC DNA]</scope>
    <source>
        <strain evidence="2 3">NJM0002</strain>
    </source>
</reference>
<protein>
    <recommendedName>
        <fullName evidence="4">START domain-containing protein</fullName>
    </recommendedName>
</protein>
<dbReference type="AlphaFoldDB" id="A0A418AYI0"/>
<gene>
    <name evidence="2" type="ORF">DYB32_004098</name>
</gene>
<evidence type="ECO:0000256" key="1">
    <source>
        <dbReference type="SAM" id="MobiDB-lite"/>
    </source>
</evidence>
<evidence type="ECO:0000313" key="2">
    <source>
        <dbReference type="EMBL" id="RHY30690.1"/>
    </source>
</evidence>
<proteinExistence type="predicted"/>
<evidence type="ECO:0008006" key="4">
    <source>
        <dbReference type="Google" id="ProtNLM"/>
    </source>
</evidence>
<feature type="region of interest" description="Disordered" evidence="1">
    <location>
        <begin position="25"/>
        <end position="45"/>
    </location>
</feature>
<name>A0A418AYI0_9STRA</name>
<dbReference type="VEuPathDB" id="FungiDB:H310_06908"/>
<dbReference type="Gene3D" id="3.30.530.20">
    <property type="match status" value="1"/>
</dbReference>
<dbReference type="InterPro" id="IPR023393">
    <property type="entry name" value="START-like_dom_sf"/>
</dbReference>
<dbReference type="EMBL" id="QUSY01000284">
    <property type="protein sequence ID" value="RHY30690.1"/>
    <property type="molecule type" value="Genomic_DNA"/>
</dbReference>
<dbReference type="SUPFAM" id="SSF55961">
    <property type="entry name" value="Bet v1-like"/>
    <property type="match status" value="1"/>
</dbReference>
<dbReference type="Proteomes" id="UP000285060">
    <property type="component" value="Unassembled WGS sequence"/>
</dbReference>
<sequence length="327" mass="37465">MTHFIWVRDANGDVDRMHLAKSMAISTPRHSRRRQLSPLGQSSSTHVNFPTVAMTSQEENYLVAQATRQHEALLAKHHDNLHTFWTLEALVDKVEVCRTIQTWSNVIPFRARICMAATLEEVYSLVANLTDDDIVSTVAHSDELVDMKLLYDIPVNEEKHVAVRWFALKQPKPLAIRDFCVLEMQEELVDYAGRRVLALSTHSTHFDWCPDMKSTLGYIRGDILSSGLICTESDEPGMVEIHYYVDMDYRGGALPMWLYRLRMRHHDLRSMRSNSKWDASKWDLSSRWGLLDTGRTSDVSSPVFLVCPEPSESLTSAILQVETMLEE</sequence>